<dbReference type="OMA" id="ANCNSAL"/>
<dbReference type="SMART" id="SM00028">
    <property type="entry name" value="TPR"/>
    <property type="match status" value="3"/>
</dbReference>
<dbReference type="PANTHER" id="PTHR46512">
    <property type="entry name" value="PEPTIDYLPROLYL ISOMERASE"/>
    <property type="match status" value="1"/>
</dbReference>
<proteinExistence type="predicted"/>
<sequence>MGGENMSEDEDYDGPETELPEGVTKEIISEAAESEWRKPRRGDDVSVHYVGTLASDGSQFDSSRDRGQPFVFALGKGNVIKGWDLGVAGMKKGEIAKFTLAPEFAYGESGSPPKIPEKATLVFEIELLSWMSKDDLFGDEGVVKAEIKAGSGWKAPKEGEEIRCSVTAKAADGSIIEEKSDVEYSLGSGTFGPLSKAVDKAFKSMKRGSEVSLTCTKDYMYGDERPDGGSIDLTLHELYEVKDVSLSKDKSIMKKQVKEGEGHESPKDSNKVKLLVVAATDGTVTLPGFTSKTLEFTAGSGEACDALECSVLEMKKGERAIVTCTRPASCVETQLGFSAPASEKVVLTVELVDFEKGKVEFGLARKDVGSALFKQGRTELALERYKKVMDVLSYIDNFKDDAKAKAKALKKVCELNKAACHLKLKQLQDAKKACNNVLKDDRQNVKALFRRAQAAFGLYEFSECSEDLRHVLVIEPENREAKVLLKQAQAEQKKEDQKVKGMFAKMCKGLSSPATAKKAAETETSELAEEKPDQKAALGELLACAKEVAETETIESAEEKLEKKDCGA</sequence>
<dbReference type="Gene3D" id="1.25.40.10">
    <property type="entry name" value="Tetratricopeptide repeat domain"/>
    <property type="match status" value="1"/>
</dbReference>
<dbReference type="InterPro" id="IPR011990">
    <property type="entry name" value="TPR-like_helical_dom_sf"/>
</dbReference>
<evidence type="ECO:0000313" key="11">
    <source>
        <dbReference type="Proteomes" id="UP000654075"/>
    </source>
</evidence>
<evidence type="ECO:0000256" key="1">
    <source>
        <dbReference type="ARBA" id="ARBA00000971"/>
    </source>
</evidence>
<reference evidence="10" key="1">
    <citation type="submission" date="2021-02" db="EMBL/GenBank/DDBJ databases">
        <authorList>
            <person name="Dougan E. K."/>
            <person name="Rhodes N."/>
            <person name="Thang M."/>
            <person name="Chan C."/>
        </authorList>
    </citation>
    <scope>NUCLEOTIDE SEQUENCE</scope>
</reference>
<dbReference type="InterPro" id="IPR050754">
    <property type="entry name" value="FKBP4/5/8-like"/>
</dbReference>
<evidence type="ECO:0000256" key="2">
    <source>
        <dbReference type="ARBA" id="ARBA00013194"/>
    </source>
</evidence>
<feature type="domain" description="PPIase FKBP-type" evidence="9">
    <location>
        <begin position="159"/>
        <end position="247"/>
    </location>
</feature>
<dbReference type="EC" id="5.2.1.8" evidence="2 7"/>
<comment type="catalytic activity">
    <reaction evidence="1 7">
        <text>[protein]-peptidylproline (omega=180) = [protein]-peptidylproline (omega=0)</text>
        <dbReference type="Rhea" id="RHEA:16237"/>
        <dbReference type="Rhea" id="RHEA-COMP:10747"/>
        <dbReference type="Rhea" id="RHEA-COMP:10748"/>
        <dbReference type="ChEBI" id="CHEBI:83833"/>
        <dbReference type="ChEBI" id="CHEBI:83834"/>
        <dbReference type="EC" id="5.2.1.8"/>
    </reaction>
</comment>
<evidence type="ECO:0000256" key="8">
    <source>
        <dbReference type="SAM" id="MobiDB-lite"/>
    </source>
</evidence>
<dbReference type="Gene3D" id="3.10.50.40">
    <property type="match status" value="3"/>
</dbReference>
<gene>
    <name evidence="10" type="ORF">PGLA1383_LOCUS44931</name>
</gene>
<keyword evidence="5 7" id="KW-0697">Rotamase</keyword>
<evidence type="ECO:0000313" key="10">
    <source>
        <dbReference type="EMBL" id="CAE8628267.1"/>
    </source>
</evidence>
<dbReference type="SUPFAM" id="SSF54534">
    <property type="entry name" value="FKBP-like"/>
    <property type="match status" value="3"/>
</dbReference>
<dbReference type="InterPro" id="IPR046357">
    <property type="entry name" value="PPIase_dom_sf"/>
</dbReference>
<feature type="compositionally biased region" description="Acidic residues" evidence="8">
    <location>
        <begin position="1"/>
        <end position="19"/>
    </location>
</feature>
<keyword evidence="11" id="KW-1185">Reference proteome</keyword>
<dbReference type="InterPro" id="IPR001179">
    <property type="entry name" value="PPIase_FKBP_dom"/>
</dbReference>
<dbReference type="FunFam" id="3.10.50.40:FF:000006">
    <property type="entry name" value="Peptidyl-prolyl cis-trans isomerase"/>
    <property type="match status" value="1"/>
</dbReference>
<evidence type="ECO:0000256" key="4">
    <source>
        <dbReference type="ARBA" id="ARBA00022803"/>
    </source>
</evidence>
<evidence type="ECO:0000256" key="6">
    <source>
        <dbReference type="ARBA" id="ARBA00023235"/>
    </source>
</evidence>
<dbReference type="PANTHER" id="PTHR46512:SF9">
    <property type="entry name" value="PEPTIDYLPROLYL ISOMERASE"/>
    <property type="match status" value="1"/>
</dbReference>
<comment type="caution">
    <text evidence="10">The sequence shown here is derived from an EMBL/GenBank/DDBJ whole genome shotgun (WGS) entry which is preliminary data.</text>
</comment>
<dbReference type="PROSITE" id="PS50059">
    <property type="entry name" value="FKBP_PPIASE"/>
    <property type="match status" value="2"/>
</dbReference>
<protein>
    <recommendedName>
        <fullName evidence="2 7">peptidylprolyl isomerase</fullName>
        <ecNumber evidence="2 7">5.2.1.8</ecNumber>
    </recommendedName>
</protein>
<feature type="region of interest" description="Disordered" evidence="8">
    <location>
        <begin position="1"/>
        <end position="23"/>
    </location>
</feature>
<dbReference type="Pfam" id="PF00254">
    <property type="entry name" value="FKBP_C"/>
    <property type="match status" value="3"/>
</dbReference>
<evidence type="ECO:0000256" key="7">
    <source>
        <dbReference type="PROSITE-ProRule" id="PRU00277"/>
    </source>
</evidence>
<accession>A0A813GPI6</accession>
<name>A0A813GPI6_POLGL</name>
<feature type="domain" description="PPIase FKBP-type" evidence="9">
    <location>
        <begin position="42"/>
        <end position="131"/>
    </location>
</feature>
<keyword evidence="3" id="KW-0677">Repeat</keyword>
<evidence type="ECO:0000256" key="5">
    <source>
        <dbReference type="ARBA" id="ARBA00023110"/>
    </source>
</evidence>
<dbReference type="OrthoDB" id="1902587at2759"/>
<dbReference type="GO" id="GO:0003755">
    <property type="term" value="F:peptidyl-prolyl cis-trans isomerase activity"/>
    <property type="evidence" value="ECO:0007669"/>
    <property type="project" value="UniProtKB-KW"/>
</dbReference>
<dbReference type="Proteomes" id="UP000654075">
    <property type="component" value="Unassembled WGS sequence"/>
</dbReference>
<dbReference type="SUPFAM" id="SSF48452">
    <property type="entry name" value="TPR-like"/>
    <property type="match status" value="1"/>
</dbReference>
<evidence type="ECO:0000256" key="3">
    <source>
        <dbReference type="ARBA" id="ARBA00022737"/>
    </source>
</evidence>
<organism evidence="10 11">
    <name type="scientific">Polarella glacialis</name>
    <name type="common">Dinoflagellate</name>
    <dbReference type="NCBI Taxonomy" id="89957"/>
    <lineage>
        <taxon>Eukaryota</taxon>
        <taxon>Sar</taxon>
        <taxon>Alveolata</taxon>
        <taxon>Dinophyceae</taxon>
        <taxon>Suessiales</taxon>
        <taxon>Suessiaceae</taxon>
        <taxon>Polarella</taxon>
    </lineage>
</organism>
<keyword evidence="6 7" id="KW-0413">Isomerase</keyword>
<dbReference type="AlphaFoldDB" id="A0A813GPI6"/>
<dbReference type="InterPro" id="IPR019734">
    <property type="entry name" value="TPR_rpt"/>
</dbReference>
<evidence type="ECO:0000259" key="9">
    <source>
        <dbReference type="PROSITE" id="PS50059"/>
    </source>
</evidence>
<keyword evidence="4" id="KW-0802">TPR repeat</keyword>
<feature type="region of interest" description="Disordered" evidence="8">
    <location>
        <begin position="514"/>
        <end position="534"/>
    </location>
</feature>
<dbReference type="EMBL" id="CAJNNV010029364">
    <property type="protein sequence ID" value="CAE8628267.1"/>
    <property type="molecule type" value="Genomic_DNA"/>
</dbReference>